<evidence type="ECO:0000256" key="2">
    <source>
        <dbReference type="ARBA" id="ARBA00023002"/>
    </source>
</evidence>
<comment type="caution">
    <text evidence="3">The sequence shown here is derived from an EMBL/GenBank/DDBJ whole genome shotgun (WGS) entry which is preliminary data.</text>
</comment>
<dbReference type="Proteomes" id="UP000813427">
    <property type="component" value="Unassembled WGS sequence"/>
</dbReference>
<sequence>MSEPPLQFDGRVALVTGSSQGLGREYALLPSRLGASAIISITTLPTVKSIAKEITDTGGKAIVHIGSVADRNVANAMVNSAVDNFGHMDIVINNAGNAAGGDFDQSPDSELWDMLDIHIGGAWNSQKFGRIVMISSPMIFDAMAVMELARSIAIEGKEYNILVDTVAPMVATSGNFKDIKDEQLRGSIENYISQITGETVAAISRLVTRVSLAETKSYFGSAGEKWTIESVRDNWHKLYQPKPVQRLMTRE</sequence>
<dbReference type="OrthoDB" id="47007at2759"/>
<comment type="similarity">
    <text evidence="1">Belongs to the short-chain dehydrogenases/reductases (SDR) family.</text>
</comment>
<accession>A0A8K0W7I6</accession>
<proteinExistence type="inferred from homology"/>
<keyword evidence="4" id="KW-1185">Reference proteome</keyword>
<dbReference type="Gene3D" id="3.40.50.720">
    <property type="entry name" value="NAD(P)-binding Rossmann-like Domain"/>
    <property type="match status" value="1"/>
</dbReference>
<reference evidence="3" key="1">
    <citation type="journal article" date="2021" name="Nat. Commun.">
        <title>Genetic determinants of endophytism in the Arabidopsis root mycobiome.</title>
        <authorList>
            <person name="Mesny F."/>
            <person name="Miyauchi S."/>
            <person name="Thiergart T."/>
            <person name="Pickel B."/>
            <person name="Atanasova L."/>
            <person name="Karlsson M."/>
            <person name="Huettel B."/>
            <person name="Barry K.W."/>
            <person name="Haridas S."/>
            <person name="Chen C."/>
            <person name="Bauer D."/>
            <person name="Andreopoulos W."/>
            <person name="Pangilinan J."/>
            <person name="LaButti K."/>
            <person name="Riley R."/>
            <person name="Lipzen A."/>
            <person name="Clum A."/>
            <person name="Drula E."/>
            <person name="Henrissat B."/>
            <person name="Kohler A."/>
            <person name="Grigoriev I.V."/>
            <person name="Martin F.M."/>
            <person name="Hacquard S."/>
        </authorList>
    </citation>
    <scope>NUCLEOTIDE SEQUENCE</scope>
    <source>
        <strain evidence="3">MPI-SDFR-AT-0068</strain>
    </source>
</reference>
<dbReference type="InterPro" id="IPR051687">
    <property type="entry name" value="Peroxisomal_Beta-Oxidation"/>
</dbReference>
<dbReference type="PANTHER" id="PTHR45024">
    <property type="entry name" value="DEHYDROGENASES, SHORT CHAIN"/>
    <property type="match status" value="1"/>
</dbReference>
<dbReference type="Pfam" id="PF00106">
    <property type="entry name" value="adh_short"/>
    <property type="match status" value="1"/>
</dbReference>
<dbReference type="AlphaFoldDB" id="A0A8K0W7I6"/>
<gene>
    <name evidence="3" type="ORF">BKA59DRAFT_497425</name>
</gene>
<evidence type="ECO:0000313" key="4">
    <source>
        <dbReference type="Proteomes" id="UP000813427"/>
    </source>
</evidence>
<evidence type="ECO:0000256" key="1">
    <source>
        <dbReference type="ARBA" id="ARBA00006484"/>
    </source>
</evidence>
<dbReference type="SUPFAM" id="SSF51735">
    <property type="entry name" value="NAD(P)-binding Rossmann-fold domains"/>
    <property type="match status" value="1"/>
</dbReference>
<dbReference type="InterPro" id="IPR036291">
    <property type="entry name" value="NAD(P)-bd_dom_sf"/>
</dbReference>
<dbReference type="InterPro" id="IPR002347">
    <property type="entry name" value="SDR_fam"/>
</dbReference>
<dbReference type="PANTHER" id="PTHR45024:SF2">
    <property type="entry name" value="SCP2 DOMAIN-CONTAINING PROTEIN"/>
    <property type="match status" value="1"/>
</dbReference>
<organism evidence="3 4">
    <name type="scientific">Fusarium tricinctum</name>
    <dbReference type="NCBI Taxonomy" id="61284"/>
    <lineage>
        <taxon>Eukaryota</taxon>
        <taxon>Fungi</taxon>
        <taxon>Dikarya</taxon>
        <taxon>Ascomycota</taxon>
        <taxon>Pezizomycotina</taxon>
        <taxon>Sordariomycetes</taxon>
        <taxon>Hypocreomycetidae</taxon>
        <taxon>Hypocreales</taxon>
        <taxon>Nectriaceae</taxon>
        <taxon>Fusarium</taxon>
        <taxon>Fusarium tricinctum species complex</taxon>
    </lineage>
</organism>
<dbReference type="GO" id="GO:0016491">
    <property type="term" value="F:oxidoreductase activity"/>
    <property type="evidence" value="ECO:0007669"/>
    <property type="project" value="UniProtKB-KW"/>
</dbReference>
<dbReference type="EMBL" id="JAGPXF010000008">
    <property type="protein sequence ID" value="KAH7233613.1"/>
    <property type="molecule type" value="Genomic_DNA"/>
</dbReference>
<evidence type="ECO:0000313" key="3">
    <source>
        <dbReference type="EMBL" id="KAH7233613.1"/>
    </source>
</evidence>
<dbReference type="PRINTS" id="PR00081">
    <property type="entry name" value="GDHRDH"/>
</dbReference>
<protein>
    <submittedName>
        <fullName evidence="3">Uncharacterized protein</fullName>
    </submittedName>
</protein>
<name>A0A8K0W7I6_9HYPO</name>
<keyword evidence="2" id="KW-0560">Oxidoreductase</keyword>